<dbReference type="RefSeq" id="WP_377571969.1">
    <property type="nucleotide sequence ID" value="NZ_JBHTMP010000024.1"/>
</dbReference>
<dbReference type="EMBL" id="JBHTMP010000024">
    <property type="protein sequence ID" value="MFD1322821.1"/>
    <property type="molecule type" value="Genomic_DNA"/>
</dbReference>
<evidence type="ECO:0000313" key="3">
    <source>
        <dbReference type="Proteomes" id="UP001597260"/>
    </source>
</evidence>
<proteinExistence type="predicted"/>
<feature type="transmembrane region" description="Helical" evidence="1">
    <location>
        <begin position="17"/>
        <end position="39"/>
    </location>
</feature>
<evidence type="ECO:0008006" key="4">
    <source>
        <dbReference type="Google" id="ProtNLM"/>
    </source>
</evidence>
<keyword evidence="1" id="KW-0812">Transmembrane</keyword>
<accession>A0ABW3YGM6</accession>
<dbReference type="Proteomes" id="UP001597260">
    <property type="component" value="Unassembled WGS sequence"/>
</dbReference>
<organism evidence="2 3">
    <name type="scientific">Micromonospora sonneratiae</name>
    <dbReference type="NCBI Taxonomy" id="1184706"/>
    <lineage>
        <taxon>Bacteria</taxon>
        <taxon>Bacillati</taxon>
        <taxon>Actinomycetota</taxon>
        <taxon>Actinomycetes</taxon>
        <taxon>Micromonosporales</taxon>
        <taxon>Micromonosporaceae</taxon>
        <taxon>Micromonospora</taxon>
    </lineage>
</organism>
<feature type="transmembrane region" description="Helical" evidence="1">
    <location>
        <begin position="367"/>
        <end position="390"/>
    </location>
</feature>
<evidence type="ECO:0000256" key="1">
    <source>
        <dbReference type="SAM" id="Phobius"/>
    </source>
</evidence>
<reference evidence="3" key="1">
    <citation type="journal article" date="2019" name="Int. J. Syst. Evol. Microbiol.">
        <title>The Global Catalogue of Microorganisms (GCM) 10K type strain sequencing project: providing services to taxonomists for standard genome sequencing and annotation.</title>
        <authorList>
            <consortium name="The Broad Institute Genomics Platform"/>
            <consortium name="The Broad Institute Genome Sequencing Center for Infectious Disease"/>
            <person name="Wu L."/>
            <person name="Ma J."/>
        </authorList>
    </citation>
    <scope>NUCLEOTIDE SEQUENCE [LARGE SCALE GENOMIC DNA]</scope>
    <source>
        <strain evidence="3">JCM 31037</strain>
    </source>
</reference>
<evidence type="ECO:0000313" key="2">
    <source>
        <dbReference type="EMBL" id="MFD1322821.1"/>
    </source>
</evidence>
<keyword evidence="1" id="KW-0472">Membrane</keyword>
<sequence>MPTAHPARRPGRIVGRILLFTVTTTIALIAALVATVVTVRLAARTPLDRDDAAVAADAVPRLAFLRRAIDDGAADRMQQLFPEGYFFLHVLYGLSWVDVGNRDPAYRDRALTEARGALAALDSEAGRAAFSPRLDPPYGVFHAGWSSWLRGGVVRLAGGTSAAPTEASRLAGDVAALAAAFDRQLASTGSPFLTAYPDQAWPVDSTVGIAAVRLADHLTGGTAYQGLLGRWQRAADERRDPATGLLPHRVDPVSGQPVEGARATSQTMALRFLREVYPVEATRDWARFRELYASTVPGAPGVREHPRGVDRAGDVDSGPLILGLSASASVVALGDAVLFGDRRSANALTGLAEVTGLAVEYDDQRRYLGGVLPVGDAFLTWSLTATGWIVPVADTTATPGGPSPWWRLPWLLAVAWLLPPCWLPLWAVVRSR</sequence>
<comment type="caution">
    <text evidence="2">The sequence shown here is derived from an EMBL/GenBank/DDBJ whole genome shotgun (WGS) entry which is preliminary data.</text>
</comment>
<name>A0ABW3YGM6_9ACTN</name>
<keyword evidence="3" id="KW-1185">Reference proteome</keyword>
<keyword evidence="1" id="KW-1133">Transmembrane helix</keyword>
<protein>
    <recommendedName>
        <fullName evidence="4">Linalool dehydratase/isomerase domain-containing protein</fullName>
    </recommendedName>
</protein>
<feature type="transmembrane region" description="Helical" evidence="1">
    <location>
        <begin position="410"/>
        <end position="429"/>
    </location>
</feature>
<gene>
    <name evidence="2" type="ORF">ACFQ4H_17150</name>
</gene>